<name>A0A5J4VIQ0_9EUKA</name>
<comment type="caution">
    <text evidence="1">The sequence shown here is derived from an EMBL/GenBank/DDBJ whole genome shotgun (WGS) entry which is preliminary data.</text>
</comment>
<gene>
    <name evidence="1" type="ORF">EZS28_021957</name>
</gene>
<dbReference type="Proteomes" id="UP000324800">
    <property type="component" value="Unassembled WGS sequence"/>
</dbReference>
<dbReference type="AlphaFoldDB" id="A0A5J4VIQ0"/>
<evidence type="ECO:0000313" key="1">
    <source>
        <dbReference type="EMBL" id="KAA6382517.1"/>
    </source>
</evidence>
<evidence type="ECO:0000313" key="2">
    <source>
        <dbReference type="Proteomes" id="UP000324800"/>
    </source>
</evidence>
<dbReference type="EMBL" id="SNRW01006741">
    <property type="protein sequence ID" value="KAA6382517.1"/>
    <property type="molecule type" value="Genomic_DNA"/>
</dbReference>
<organism evidence="1 2">
    <name type="scientific">Streblomastix strix</name>
    <dbReference type="NCBI Taxonomy" id="222440"/>
    <lineage>
        <taxon>Eukaryota</taxon>
        <taxon>Metamonada</taxon>
        <taxon>Preaxostyla</taxon>
        <taxon>Oxymonadida</taxon>
        <taxon>Streblomastigidae</taxon>
        <taxon>Streblomastix</taxon>
    </lineage>
</organism>
<reference evidence="1 2" key="1">
    <citation type="submission" date="2019-03" db="EMBL/GenBank/DDBJ databases">
        <title>Single cell metagenomics reveals metabolic interactions within the superorganism composed of flagellate Streblomastix strix and complex community of Bacteroidetes bacteria on its surface.</title>
        <authorList>
            <person name="Treitli S.C."/>
            <person name="Kolisko M."/>
            <person name="Husnik F."/>
            <person name="Keeling P."/>
            <person name="Hampl V."/>
        </authorList>
    </citation>
    <scope>NUCLEOTIDE SEQUENCE [LARGE SCALE GENOMIC DNA]</scope>
    <source>
        <strain evidence="1">ST1C</strain>
    </source>
</reference>
<sequence length="72" mass="7624">MIEDECFFSGIANFGSKILDGVKQAAQWIASTSYKVLTIVSGPVGIIHQLFGLALGAGDNLAGTVDRLVNKR</sequence>
<protein>
    <submittedName>
        <fullName evidence="1">Uncharacterized protein</fullName>
    </submittedName>
</protein>
<proteinExistence type="predicted"/>
<accession>A0A5J4VIQ0</accession>